<dbReference type="EMBL" id="SKBM01000004">
    <property type="protein sequence ID" value="TCZ64800.1"/>
    <property type="molecule type" value="Genomic_DNA"/>
</dbReference>
<evidence type="ECO:0000313" key="8">
    <source>
        <dbReference type="EMBL" id="TCZ64800.1"/>
    </source>
</evidence>
<dbReference type="Pfam" id="PF13977">
    <property type="entry name" value="TetR_C_6"/>
    <property type="match status" value="1"/>
</dbReference>
<dbReference type="InterPro" id="IPR050109">
    <property type="entry name" value="HTH-type_TetR-like_transc_reg"/>
</dbReference>
<organism evidence="8 9">
    <name type="scientific">Roseicella aquatilis</name>
    <dbReference type="NCBI Taxonomy" id="2527868"/>
    <lineage>
        <taxon>Bacteria</taxon>
        <taxon>Pseudomonadati</taxon>
        <taxon>Pseudomonadota</taxon>
        <taxon>Alphaproteobacteria</taxon>
        <taxon>Acetobacterales</taxon>
        <taxon>Roseomonadaceae</taxon>
        <taxon>Roseicella</taxon>
    </lineage>
</organism>
<evidence type="ECO:0000256" key="4">
    <source>
        <dbReference type="ARBA" id="ARBA00023163"/>
    </source>
</evidence>
<dbReference type="InterPro" id="IPR036271">
    <property type="entry name" value="Tet_transcr_reg_TetR-rel_C_sf"/>
</dbReference>
<gene>
    <name evidence="8" type="ORF">EXY23_05325</name>
</gene>
<dbReference type="OrthoDB" id="5293556at2"/>
<dbReference type="SUPFAM" id="SSF48498">
    <property type="entry name" value="Tetracyclin repressor-like, C-terminal domain"/>
    <property type="match status" value="1"/>
</dbReference>
<dbReference type="PANTHER" id="PTHR30055:SF240">
    <property type="entry name" value="HTH-TYPE TRANSCRIPTIONAL REGULATOR ACRR"/>
    <property type="match status" value="1"/>
</dbReference>
<dbReference type="AlphaFoldDB" id="A0A4R4DSL5"/>
<reference evidence="8 9" key="1">
    <citation type="submission" date="2019-03" db="EMBL/GenBank/DDBJ databases">
        <title>Paracraurococcus aquatilis NE82 genome sequence.</title>
        <authorList>
            <person name="Zhao Y."/>
            <person name="Du Z."/>
        </authorList>
    </citation>
    <scope>NUCLEOTIDE SEQUENCE [LARGE SCALE GENOMIC DNA]</scope>
    <source>
        <strain evidence="8 9">NE82</strain>
    </source>
</reference>
<keyword evidence="9" id="KW-1185">Reference proteome</keyword>
<dbReference type="InterPro" id="IPR009057">
    <property type="entry name" value="Homeodomain-like_sf"/>
</dbReference>
<dbReference type="SUPFAM" id="SSF46689">
    <property type="entry name" value="Homeodomain-like"/>
    <property type="match status" value="1"/>
</dbReference>
<feature type="DNA-binding region" description="H-T-H motif" evidence="5">
    <location>
        <begin position="58"/>
        <end position="77"/>
    </location>
</feature>
<protein>
    <submittedName>
        <fullName evidence="8">TetR/AcrR family transcriptional regulator</fullName>
    </submittedName>
</protein>
<evidence type="ECO:0000256" key="3">
    <source>
        <dbReference type="ARBA" id="ARBA00023125"/>
    </source>
</evidence>
<sequence length="225" mass="24419">MRAPGLPAPAQADRPARIMPQSALPARRTQQDRRSASDGRLLAAALRLVARGGSAGTSLAAIGLEAGFSRGLPVERFGSKVALLQALIDRMEGWAEENVFAGLPAESGLDGLLARVEAHFRGCMDGPEAVGALYILCMESLTVVPELRPRLAAYFQGYRRAFEHHIRCGQEKGEIRAEIDPAVEASVVLGLIRGLVTQWLLDRESIDLRLATRAAVETCRRSLRR</sequence>
<accession>A0A4R4DSL5</accession>
<dbReference type="GO" id="GO:0000976">
    <property type="term" value="F:transcription cis-regulatory region binding"/>
    <property type="evidence" value="ECO:0007669"/>
    <property type="project" value="TreeGrafter"/>
</dbReference>
<feature type="region of interest" description="Disordered" evidence="6">
    <location>
        <begin position="1"/>
        <end position="36"/>
    </location>
</feature>
<evidence type="ECO:0000256" key="2">
    <source>
        <dbReference type="ARBA" id="ARBA00023015"/>
    </source>
</evidence>
<name>A0A4R4DSL5_9PROT</name>
<keyword evidence="1" id="KW-0678">Repressor</keyword>
<keyword evidence="3 5" id="KW-0238">DNA-binding</keyword>
<dbReference type="GO" id="GO:0003700">
    <property type="term" value="F:DNA-binding transcription factor activity"/>
    <property type="evidence" value="ECO:0007669"/>
    <property type="project" value="TreeGrafter"/>
</dbReference>
<dbReference type="Gene3D" id="1.10.357.10">
    <property type="entry name" value="Tetracycline Repressor, domain 2"/>
    <property type="match status" value="1"/>
</dbReference>
<evidence type="ECO:0000256" key="6">
    <source>
        <dbReference type="SAM" id="MobiDB-lite"/>
    </source>
</evidence>
<dbReference type="InterPro" id="IPR039538">
    <property type="entry name" value="BetI_C"/>
</dbReference>
<evidence type="ECO:0000259" key="7">
    <source>
        <dbReference type="PROSITE" id="PS50977"/>
    </source>
</evidence>
<keyword evidence="2" id="KW-0805">Transcription regulation</keyword>
<evidence type="ECO:0000256" key="5">
    <source>
        <dbReference type="PROSITE-ProRule" id="PRU00335"/>
    </source>
</evidence>
<evidence type="ECO:0000256" key="1">
    <source>
        <dbReference type="ARBA" id="ARBA00022491"/>
    </source>
</evidence>
<comment type="caution">
    <text evidence="8">The sequence shown here is derived from an EMBL/GenBank/DDBJ whole genome shotgun (WGS) entry which is preliminary data.</text>
</comment>
<proteinExistence type="predicted"/>
<dbReference type="Pfam" id="PF00440">
    <property type="entry name" value="TetR_N"/>
    <property type="match status" value="1"/>
</dbReference>
<dbReference type="PANTHER" id="PTHR30055">
    <property type="entry name" value="HTH-TYPE TRANSCRIPTIONAL REGULATOR RUTR"/>
    <property type="match status" value="1"/>
</dbReference>
<feature type="domain" description="HTH tetR-type" evidence="7">
    <location>
        <begin position="35"/>
        <end position="95"/>
    </location>
</feature>
<evidence type="ECO:0000313" key="9">
    <source>
        <dbReference type="Proteomes" id="UP000295023"/>
    </source>
</evidence>
<dbReference type="Proteomes" id="UP000295023">
    <property type="component" value="Unassembled WGS sequence"/>
</dbReference>
<dbReference type="PROSITE" id="PS50977">
    <property type="entry name" value="HTH_TETR_2"/>
    <property type="match status" value="1"/>
</dbReference>
<dbReference type="InterPro" id="IPR001647">
    <property type="entry name" value="HTH_TetR"/>
</dbReference>
<keyword evidence="4" id="KW-0804">Transcription</keyword>